<dbReference type="Pfam" id="PF09983">
    <property type="entry name" value="JetD_C"/>
    <property type="match status" value="1"/>
</dbReference>
<dbReference type="Pfam" id="PF11795">
    <property type="entry name" value="DUF3322"/>
    <property type="match status" value="1"/>
</dbReference>
<gene>
    <name evidence="3" type="ORF">HMPREF9195_01002</name>
</gene>
<evidence type="ECO:0008006" key="5">
    <source>
        <dbReference type="Google" id="ProtNLM"/>
    </source>
</evidence>
<feature type="domain" description="DUF3322" evidence="2">
    <location>
        <begin position="7"/>
        <end position="191"/>
    </location>
</feature>
<dbReference type="Proteomes" id="UP000014634">
    <property type="component" value="Unassembled WGS sequence"/>
</dbReference>
<evidence type="ECO:0000259" key="1">
    <source>
        <dbReference type="Pfam" id="PF09983"/>
    </source>
</evidence>
<dbReference type="InterPro" id="IPR024537">
    <property type="entry name" value="DUF3322"/>
</dbReference>
<feature type="domain" description="Wadjet protein JetD C-terminal" evidence="1">
    <location>
        <begin position="244"/>
        <end position="425"/>
    </location>
</feature>
<accession>A0AA87TF58</accession>
<organism evidence="3 4">
    <name type="scientific">Treponema medium ATCC 700293</name>
    <dbReference type="NCBI Taxonomy" id="1125700"/>
    <lineage>
        <taxon>Bacteria</taxon>
        <taxon>Pseudomonadati</taxon>
        <taxon>Spirochaetota</taxon>
        <taxon>Spirochaetia</taxon>
        <taxon>Spirochaetales</taxon>
        <taxon>Treponemataceae</taxon>
        <taxon>Treponema</taxon>
    </lineage>
</organism>
<evidence type="ECO:0000259" key="2">
    <source>
        <dbReference type="Pfam" id="PF11795"/>
    </source>
</evidence>
<evidence type="ECO:0000313" key="4">
    <source>
        <dbReference type="Proteomes" id="UP000014634"/>
    </source>
</evidence>
<dbReference type="RefSeq" id="WP_016522961.1">
    <property type="nucleotide sequence ID" value="NZ_KE332517.1"/>
</dbReference>
<name>A0AA87TF58_TREMD</name>
<dbReference type="AlphaFoldDB" id="A0AA87TF58"/>
<sequence>MISVEAIRKKAEHKFVPYLYSVLNGDDAFFPLHIPAARGSATDDFAMRKTEAEKLYRHSKQAKGFGYTVMSAVVKTRSKGVQTIIEKILFESEADFLRFIQKETEACNFKTNLEHIKMQCLKLDAADIMHDWTVKHSSVLTEAFDAQYWEQLFLCADWFIHHSPCGLYLREIPLPVHTKFIEQNRALIFSLYCALKRDWHRDETAGQRSDRAQPLAAESCNGRSAGEKATELQNTAEAIYAEWGVRTASPFVRLRLLDEAISVTIAGETLKSGEVQLPLESFATLRFNSVDTIFIVENLLVYLTFPTVPKGLCIFGSGFAAVQLQHNIHLRQKKLYYFGDIDEHGFEILSEFRAIFPDVTSFCMDSTTYQTFAQFAVPGKSSKRNSADLCLTAEELALFRYLREHTECNRLEQERLPQDFIKERLASLITIRNSYAKL</sequence>
<evidence type="ECO:0000313" key="3">
    <source>
        <dbReference type="EMBL" id="EPF29217.1"/>
    </source>
</evidence>
<proteinExistence type="predicted"/>
<dbReference type="EMBL" id="ATFE01000006">
    <property type="protein sequence ID" value="EPF29217.1"/>
    <property type="molecule type" value="Genomic_DNA"/>
</dbReference>
<reference evidence="3 4" key="1">
    <citation type="submission" date="2013-04" db="EMBL/GenBank/DDBJ databases">
        <title>The Genome Sequence of Treponema medium ATCC 700293.</title>
        <authorList>
            <consortium name="The Broad Institute Genomics Platform"/>
            <person name="Earl A."/>
            <person name="Ward D."/>
            <person name="Feldgarden M."/>
            <person name="Gevers D."/>
            <person name="Leonetti C."/>
            <person name="Blanton J.M."/>
            <person name="Dewhirst F.E."/>
            <person name="Izard J."/>
            <person name="Walker B."/>
            <person name="Young S."/>
            <person name="Zeng Q."/>
            <person name="Gargeya S."/>
            <person name="Fitzgerald M."/>
            <person name="Haas B."/>
            <person name="Abouelleil A."/>
            <person name="Allen A.W."/>
            <person name="Alvarado L."/>
            <person name="Arachchi H.M."/>
            <person name="Berlin A.M."/>
            <person name="Chapman S.B."/>
            <person name="Gainer-Dewar J."/>
            <person name="Goldberg J."/>
            <person name="Griggs A."/>
            <person name="Gujja S."/>
            <person name="Hansen M."/>
            <person name="Howarth C."/>
            <person name="Imamovic A."/>
            <person name="Ireland A."/>
            <person name="Larimer J."/>
            <person name="McCowan C."/>
            <person name="Murphy C."/>
            <person name="Pearson M."/>
            <person name="Poon T.W."/>
            <person name="Priest M."/>
            <person name="Roberts A."/>
            <person name="Saif S."/>
            <person name="Shea T."/>
            <person name="Sisk P."/>
            <person name="Sykes S."/>
            <person name="Wortman J."/>
            <person name="Nusbaum C."/>
            <person name="Birren B."/>
        </authorList>
    </citation>
    <scope>NUCLEOTIDE SEQUENCE [LARGE SCALE GENOMIC DNA]</scope>
    <source>
        <strain evidence="3 4">ATCC 700293</strain>
    </source>
</reference>
<protein>
    <recommendedName>
        <fullName evidence="5">Wadjet protein JetD C-terminal domain-containing protein</fullName>
    </recommendedName>
</protein>
<comment type="caution">
    <text evidence="3">The sequence shown here is derived from an EMBL/GenBank/DDBJ whole genome shotgun (WGS) entry which is preliminary data.</text>
</comment>
<dbReference type="InterPro" id="IPR024534">
    <property type="entry name" value="JetD_C"/>
</dbReference>